<dbReference type="CDD" id="cd04591">
    <property type="entry name" value="CBS_pair_voltage-gated_CLC_euk_bac"/>
    <property type="match status" value="1"/>
</dbReference>
<keyword evidence="8 11" id="KW-0472">Membrane</keyword>
<evidence type="ECO:0000256" key="6">
    <source>
        <dbReference type="ARBA" id="ARBA00023065"/>
    </source>
</evidence>
<dbReference type="Pfam" id="PF00654">
    <property type="entry name" value="Voltage_CLC"/>
    <property type="match status" value="1"/>
</dbReference>
<evidence type="ECO:0000256" key="3">
    <source>
        <dbReference type="ARBA" id="ARBA00022692"/>
    </source>
</evidence>
<evidence type="ECO:0000256" key="10">
    <source>
        <dbReference type="PROSITE-ProRule" id="PRU00703"/>
    </source>
</evidence>
<dbReference type="PROSITE" id="PS51371">
    <property type="entry name" value="CBS"/>
    <property type="match status" value="1"/>
</dbReference>
<keyword evidence="5 11" id="KW-1133">Transmembrane helix</keyword>
<dbReference type="PRINTS" id="PR00762">
    <property type="entry name" value="CLCHANNEL"/>
</dbReference>
<dbReference type="InterPro" id="IPR014743">
    <property type="entry name" value="Cl-channel_core"/>
</dbReference>
<evidence type="ECO:0000259" key="13">
    <source>
        <dbReference type="PROSITE" id="PS51371"/>
    </source>
</evidence>
<feature type="region of interest" description="Disordered" evidence="12">
    <location>
        <begin position="61"/>
        <end position="83"/>
    </location>
</feature>
<feature type="transmembrane region" description="Helical" evidence="11">
    <location>
        <begin position="413"/>
        <end position="434"/>
    </location>
</feature>
<feature type="transmembrane region" description="Helical" evidence="11">
    <location>
        <begin position="548"/>
        <end position="571"/>
    </location>
</feature>
<keyword evidence="2 11" id="KW-0813">Transport</keyword>
<evidence type="ECO:0000256" key="2">
    <source>
        <dbReference type="ARBA" id="ARBA00022448"/>
    </source>
</evidence>
<feature type="transmembrane region" description="Helical" evidence="11">
    <location>
        <begin position="325"/>
        <end position="347"/>
    </location>
</feature>
<dbReference type="Pfam" id="PF00571">
    <property type="entry name" value="CBS"/>
    <property type="match status" value="1"/>
</dbReference>
<evidence type="ECO:0000256" key="9">
    <source>
        <dbReference type="ARBA" id="ARBA00023214"/>
    </source>
</evidence>
<evidence type="ECO:0000256" key="11">
    <source>
        <dbReference type="RuleBase" id="RU361221"/>
    </source>
</evidence>
<feature type="transmembrane region" description="Helical" evidence="11">
    <location>
        <begin position="174"/>
        <end position="198"/>
    </location>
</feature>
<dbReference type="GO" id="GO:0005765">
    <property type="term" value="C:lysosomal membrane"/>
    <property type="evidence" value="ECO:0007669"/>
    <property type="project" value="TreeGrafter"/>
</dbReference>
<evidence type="ECO:0000256" key="4">
    <source>
        <dbReference type="ARBA" id="ARBA00022737"/>
    </source>
</evidence>
<accession>A0A0K0EWE7</accession>
<feature type="domain" description="CBS" evidence="13">
    <location>
        <begin position="750"/>
        <end position="807"/>
    </location>
</feature>
<keyword evidence="9 11" id="KW-0868">Chloride</keyword>
<feature type="transmembrane region" description="Helical" evidence="11">
    <location>
        <begin position="513"/>
        <end position="536"/>
    </location>
</feature>
<dbReference type="WBParaSite" id="SVE_0084700.1">
    <property type="protein sequence ID" value="SVE_0084700.1"/>
    <property type="gene ID" value="SVE_0084700"/>
</dbReference>
<dbReference type="GO" id="GO:0005254">
    <property type="term" value="F:chloride channel activity"/>
    <property type="evidence" value="ECO:0007669"/>
    <property type="project" value="UniProtKB-UniRule"/>
</dbReference>
<name>A0A0K0EWE7_STRVS</name>
<keyword evidence="4" id="KW-0677">Repeat</keyword>
<dbReference type="InterPro" id="IPR046342">
    <property type="entry name" value="CBS_dom_sf"/>
</dbReference>
<dbReference type="AlphaFoldDB" id="A0A0K0EWE7"/>
<dbReference type="SMART" id="SM00116">
    <property type="entry name" value="CBS"/>
    <property type="match status" value="2"/>
</dbReference>
<evidence type="ECO:0000256" key="12">
    <source>
        <dbReference type="SAM" id="MobiDB-lite"/>
    </source>
</evidence>
<reference evidence="15" key="2">
    <citation type="submission" date="2015-08" db="UniProtKB">
        <authorList>
            <consortium name="WormBaseParasite"/>
        </authorList>
    </citation>
    <scope>IDENTIFICATION</scope>
</reference>
<feature type="transmembrane region" description="Helical" evidence="11">
    <location>
        <begin position="289"/>
        <end position="313"/>
    </location>
</feature>
<comment type="subcellular location">
    <subcellularLocation>
        <location evidence="1 11">Membrane</location>
        <topology evidence="1 11">Multi-pass membrane protein</topology>
    </subcellularLocation>
</comment>
<dbReference type="InterPro" id="IPR051280">
    <property type="entry name" value="Cl-channel/antiporter"/>
</dbReference>
<evidence type="ECO:0000256" key="1">
    <source>
        <dbReference type="ARBA" id="ARBA00004141"/>
    </source>
</evidence>
<feature type="transmembrane region" description="Helical" evidence="11">
    <location>
        <begin position="374"/>
        <end position="392"/>
    </location>
</feature>
<protein>
    <recommendedName>
        <fullName evidence="11">Chloride channel protein</fullName>
    </recommendedName>
</protein>
<evidence type="ECO:0000313" key="14">
    <source>
        <dbReference type="Proteomes" id="UP000035680"/>
    </source>
</evidence>
<keyword evidence="3 11" id="KW-0812">Transmembrane</keyword>
<evidence type="ECO:0000256" key="5">
    <source>
        <dbReference type="ARBA" id="ARBA00022989"/>
    </source>
</evidence>
<dbReference type="Gene3D" id="1.10.3080.10">
    <property type="entry name" value="Clc chloride channel"/>
    <property type="match status" value="1"/>
</dbReference>
<dbReference type="SUPFAM" id="SSF81340">
    <property type="entry name" value="Clc chloride channel"/>
    <property type="match status" value="1"/>
</dbReference>
<dbReference type="PANTHER" id="PTHR11689:SF136">
    <property type="entry name" value="H(+)_CL(-) EXCHANGE TRANSPORTER 7"/>
    <property type="match status" value="1"/>
</dbReference>
<dbReference type="InterPro" id="IPR001807">
    <property type="entry name" value="ClC"/>
</dbReference>
<keyword evidence="7 10" id="KW-0129">CBS domain</keyword>
<dbReference type="PANTHER" id="PTHR11689">
    <property type="entry name" value="CHLORIDE CHANNEL PROTEIN CLC FAMILY MEMBER"/>
    <property type="match status" value="1"/>
</dbReference>
<evidence type="ECO:0000256" key="8">
    <source>
        <dbReference type="ARBA" id="ARBA00023136"/>
    </source>
</evidence>
<reference evidence="14" key="1">
    <citation type="submission" date="2014-07" db="EMBL/GenBank/DDBJ databases">
        <authorList>
            <person name="Martin A.A"/>
            <person name="De Silva N."/>
        </authorList>
    </citation>
    <scope>NUCLEOTIDE SEQUENCE</scope>
</reference>
<proteinExistence type="inferred from homology"/>
<keyword evidence="6 11" id="KW-0406">Ion transport</keyword>
<evidence type="ECO:0000256" key="7">
    <source>
        <dbReference type="ARBA" id="ARBA00023122"/>
    </source>
</evidence>
<feature type="transmembrane region" description="Helical" evidence="11">
    <location>
        <begin position="121"/>
        <end position="143"/>
    </location>
</feature>
<comment type="similarity">
    <text evidence="11">Belongs to the chloride channel (TC 2.A.49) family.</text>
</comment>
<feature type="transmembrane region" description="Helical" evidence="11">
    <location>
        <begin position="577"/>
        <end position="594"/>
    </location>
</feature>
<keyword evidence="14" id="KW-1185">Reference proteome</keyword>
<organism evidence="14 15">
    <name type="scientific">Strongyloides venezuelensis</name>
    <name type="common">Threadworm</name>
    <dbReference type="NCBI Taxonomy" id="75913"/>
    <lineage>
        <taxon>Eukaryota</taxon>
        <taxon>Metazoa</taxon>
        <taxon>Ecdysozoa</taxon>
        <taxon>Nematoda</taxon>
        <taxon>Chromadorea</taxon>
        <taxon>Rhabditida</taxon>
        <taxon>Tylenchina</taxon>
        <taxon>Panagrolaimomorpha</taxon>
        <taxon>Strongyloidoidea</taxon>
        <taxon>Strongyloididae</taxon>
        <taxon>Strongyloides</taxon>
    </lineage>
</organism>
<dbReference type="InterPro" id="IPR000644">
    <property type="entry name" value="CBS_dom"/>
</dbReference>
<dbReference type="Proteomes" id="UP000035680">
    <property type="component" value="Unassembled WGS sequence"/>
</dbReference>
<sequence length="817" mass="91618">MSTSRWDSDAEPLIRHGMRNFRFSGRTFSTSSLDPHEDPVTGLERISNSYTDLNSLNRRIRQQHRSVRNNDPNQSTDEEEEEAISGRYESINYEMMDNKIYRNEELQPNYQTKLLWEQANRWFACFLIGITTAGVAIIVDLLIHYSGQVKFRLLISHLLNLCDQKNLQGGGCMWMVLVAWALYNCGLVFIASSLVIFLSPIAAGSGIPQIKCFLNGVEIPGVVKLKTIFVKVIGVACSVGGGLAAGKEGPMIHSGGVVAAGISQGRCITFPFDFKIFEYFRNDREKRDFVSAGAAAGVAAAFGAPIGGVLFSLEEGASFWNQALTWRMVFTAMISSFTVNMVLSIFYGQSGALSWQGLANFGVFKDTSYNVWEIPFFLIIAVIGGLLGSLFVHLNVMLTRFRNRYLNTNFQKIVECLIVAGASAFCGFVTLFLVDDCQPIGVNPNLTEMTKLWCSKGKYSAVANLFFQNPEENVKSLFHAPVNSFKPTTLLIFSIEYYILTLWTYGLSVPSGIFIPCLLTGAAWGRLFGIGVEMLFPNLTGIDPGKYALAGAAAMLGGVVRMTISLTAIIVEATKDITFGLPIMLVLMITKWVGDFFNEGIYDAHIELNGIPILGWEPPKLSRNKIAQEIMRADVVAVQKKEKVKRLLEILKTTSHHGFPVLDRIDPGLNRYDLPCYGYVEGLILRTHIIIILAKKCFYKNYDCTALVDGGEKVNIGDLSDEYSHNRIDIRRLKFTRREEECYVNFSDIMHSSPHRVPIDASLETIFRLFRGLGLRYLLVVDKTNKLRGIITRKDVARFRDKRINNKYFLHERRILT</sequence>
<evidence type="ECO:0000313" key="15">
    <source>
        <dbReference type="WBParaSite" id="SVE_0084700.1"/>
    </source>
</evidence>
<dbReference type="STRING" id="75913.A0A0K0EWE7"/>
<dbReference type="SUPFAM" id="SSF54631">
    <property type="entry name" value="CBS-domain pair"/>
    <property type="match status" value="1"/>
</dbReference>
<comment type="caution">
    <text evidence="11">Lacks conserved residue(s) required for the propagation of feature annotation.</text>
</comment>
<dbReference type="Gene3D" id="3.10.580.10">
    <property type="entry name" value="CBS-domain"/>
    <property type="match status" value="1"/>
</dbReference>